<proteinExistence type="predicted"/>
<gene>
    <name evidence="2" type="ORF">LH29_18165</name>
</gene>
<keyword evidence="3" id="KW-1185">Reference proteome</keyword>
<keyword evidence="1" id="KW-0732">Signal</keyword>
<evidence type="ECO:0000313" key="2">
    <source>
        <dbReference type="EMBL" id="KJF42482.1"/>
    </source>
</evidence>
<dbReference type="PATRIC" id="fig|1544798.3.peg.3804"/>
<protein>
    <submittedName>
        <fullName evidence="2">Beta-xylosidase</fullName>
    </submittedName>
</protein>
<dbReference type="EMBL" id="JRHC01000005">
    <property type="protein sequence ID" value="KJF42482.1"/>
    <property type="molecule type" value="Genomic_DNA"/>
</dbReference>
<dbReference type="Proteomes" id="UP000032544">
    <property type="component" value="Unassembled WGS sequence"/>
</dbReference>
<feature type="signal peptide" evidence="1">
    <location>
        <begin position="1"/>
        <end position="21"/>
    </location>
</feature>
<dbReference type="CDD" id="cd08983">
    <property type="entry name" value="GH43_Bt3655-like"/>
    <property type="match status" value="1"/>
</dbReference>
<evidence type="ECO:0000256" key="1">
    <source>
        <dbReference type="SAM" id="SignalP"/>
    </source>
</evidence>
<dbReference type="AlphaFoldDB" id="A0A0D8J6F7"/>
<dbReference type="PANTHER" id="PTHR43301">
    <property type="entry name" value="ARABINAN ENDO-1,5-ALPHA-L-ARABINOSIDASE"/>
    <property type="match status" value="1"/>
</dbReference>
<accession>A0A0D8J6F7</accession>
<dbReference type="Gene3D" id="2.115.10.20">
    <property type="entry name" value="Glycosyl hydrolase domain, family 43"/>
    <property type="match status" value="1"/>
</dbReference>
<evidence type="ECO:0000313" key="3">
    <source>
        <dbReference type="Proteomes" id="UP000032544"/>
    </source>
</evidence>
<dbReference type="InterPro" id="IPR023296">
    <property type="entry name" value="Glyco_hydro_beta-prop_sf"/>
</dbReference>
<feature type="chain" id="PRO_5002330692" evidence="1">
    <location>
        <begin position="22"/>
        <end position="367"/>
    </location>
</feature>
<dbReference type="STRING" id="1544798.LH29_18165"/>
<name>A0A0D8J6F7_9BACT</name>
<dbReference type="PANTHER" id="PTHR43301:SF3">
    <property type="entry name" value="ARABINAN ENDO-1,5-ALPHA-L-ARABINOSIDASE A-RELATED"/>
    <property type="match status" value="1"/>
</dbReference>
<dbReference type="OrthoDB" id="273314at2"/>
<dbReference type="RefSeq" id="WP_045032222.1">
    <property type="nucleotide sequence ID" value="NZ_JRHC01000005.1"/>
</dbReference>
<sequence>MKKLITSLLLLAFIAGAAVQAQTPDVPTNKAKGIEIVDELQKPASAQNFNTKDLAAYLLVYFKDQTQSAYMAVSSDGYTFTDLNNGEPIFDGTKLAEQKGVRDPHITRGPDGAFYLAMTDLHIFGQRAGHRDTQWQRPEEKYGWGNNRAIVLMKSYDLIHWTHSDFRVDKAFPELGDIDCSWAPQTIYDTKEKKMMVYFTIRYNNANANMYYSYTNEEFTSLETTPKMITELGGIDGDITKLGDTYHMHYVSGAKILHAVSDKINKDYVTETRRIDPESKPTEAPNVFRRLGTDTYVLMYDVYGGRPNNMGFSETSDFISYKNIGHFNEGEMKTIGFERPKHGAVTYLTGDELKAITEYWGVDVNTK</sequence>
<organism evidence="2 3">
    <name type="scientific">Draconibacterium sediminis</name>
    <dbReference type="NCBI Taxonomy" id="1544798"/>
    <lineage>
        <taxon>Bacteria</taxon>
        <taxon>Pseudomonadati</taxon>
        <taxon>Bacteroidota</taxon>
        <taxon>Bacteroidia</taxon>
        <taxon>Marinilabiliales</taxon>
        <taxon>Prolixibacteraceae</taxon>
        <taxon>Draconibacterium</taxon>
    </lineage>
</organism>
<comment type="caution">
    <text evidence="2">The sequence shown here is derived from an EMBL/GenBank/DDBJ whole genome shotgun (WGS) entry which is preliminary data.</text>
</comment>
<dbReference type="SUPFAM" id="SSF75005">
    <property type="entry name" value="Arabinanase/levansucrase/invertase"/>
    <property type="match status" value="2"/>
</dbReference>
<reference evidence="2 3" key="1">
    <citation type="submission" date="2014-09" db="EMBL/GenBank/DDBJ databases">
        <title>Draft Genome Sequence of Draconibacterium sp. JN14CK-3.</title>
        <authorList>
            <person name="Dong C."/>
            <person name="Lai Q."/>
            <person name="Shao Z."/>
        </authorList>
    </citation>
    <scope>NUCLEOTIDE SEQUENCE [LARGE SCALE GENOMIC DNA]</scope>
    <source>
        <strain evidence="2 3">JN14CK-3</strain>
    </source>
</reference>
<dbReference type="InterPro" id="IPR050727">
    <property type="entry name" value="GH43_arabinanases"/>
</dbReference>